<organism evidence="18">
    <name type="scientific">Puccinia triticina (isolate 1-1 / race 1 (BBBD))</name>
    <name type="common">Brown leaf rust fungus</name>
    <dbReference type="NCBI Taxonomy" id="630390"/>
    <lineage>
        <taxon>Eukaryota</taxon>
        <taxon>Fungi</taxon>
        <taxon>Dikarya</taxon>
        <taxon>Basidiomycota</taxon>
        <taxon>Pucciniomycotina</taxon>
        <taxon>Pucciniomycetes</taxon>
        <taxon>Pucciniales</taxon>
        <taxon>Pucciniaceae</taxon>
        <taxon>Puccinia</taxon>
    </lineage>
</organism>
<dbReference type="EMBL" id="ADAS02000066">
    <property type="protein sequence ID" value="OAV92305.1"/>
    <property type="molecule type" value="Genomic_DNA"/>
</dbReference>
<dbReference type="SUPFAM" id="SSF53098">
    <property type="entry name" value="Ribonuclease H-like"/>
    <property type="match status" value="1"/>
</dbReference>
<dbReference type="Gene3D" id="3.30.420.10">
    <property type="entry name" value="Ribonuclease H-like superfamily/Ribonuclease H"/>
    <property type="match status" value="1"/>
</dbReference>
<keyword evidence="20" id="KW-1185">Reference proteome</keyword>
<keyword evidence="8" id="KW-0862">Zinc</keyword>
<dbReference type="Gene3D" id="1.10.3200.20">
    <property type="entry name" value="DNA Polymerase alpha, zinc finger"/>
    <property type="match status" value="1"/>
</dbReference>
<feature type="compositionally biased region" description="Polar residues" evidence="13">
    <location>
        <begin position="213"/>
        <end position="226"/>
    </location>
</feature>
<dbReference type="PANTHER" id="PTHR45861:SF1">
    <property type="entry name" value="DNA POLYMERASE ALPHA CATALYTIC SUBUNIT"/>
    <property type="match status" value="1"/>
</dbReference>
<evidence type="ECO:0000256" key="1">
    <source>
        <dbReference type="ARBA" id="ARBA00004123"/>
    </source>
</evidence>
<evidence type="ECO:0000259" key="17">
    <source>
        <dbReference type="Pfam" id="PF12254"/>
    </source>
</evidence>
<dbReference type="SMART" id="SM00486">
    <property type="entry name" value="POLBc"/>
    <property type="match status" value="1"/>
</dbReference>
<feature type="region of interest" description="Disordered" evidence="13">
    <location>
        <begin position="158"/>
        <end position="271"/>
    </location>
</feature>
<dbReference type="InterPro" id="IPR017964">
    <property type="entry name" value="DNA-dir_DNA_pol_B_CS"/>
</dbReference>
<dbReference type="VEuPathDB" id="FungiDB:PTTG_03928"/>
<evidence type="ECO:0000256" key="12">
    <source>
        <dbReference type="RuleBase" id="RU000442"/>
    </source>
</evidence>
<dbReference type="InterPro" id="IPR012337">
    <property type="entry name" value="RNaseH-like_sf"/>
</dbReference>
<dbReference type="Gene3D" id="3.90.1600.10">
    <property type="entry name" value="Palm domain of DNA polymerase"/>
    <property type="match status" value="1"/>
</dbReference>
<dbReference type="GO" id="GO:0008270">
    <property type="term" value="F:zinc ion binding"/>
    <property type="evidence" value="ECO:0007669"/>
    <property type="project" value="UniProtKB-KW"/>
</dbReference>
<evidence type="ECO:0000256" key="11">
    <source>
        <dbReference type="ARBA" id="ARBA00023242"/>
    </source>
</evidence>
<feature type="compositionally biased region" description="Polar residues" evidence="13">
    <location>
        <begin position="165"/>
        <end position="192"/>
    </location>
</feature>
<proteinExistence type="inferred from homology"/>
<evidence type="ECO:0000256" key="7">
    <source>
        <dbReference type="ARBA" id="ARBA00022771"/>
    </source>
</evidence>
<keyword evidence="10 12" id="KW-0238">DNA-binding</keyword>
<keyword evidence="11" id="KW-0539">Nucleus</keyword>
<feature type="domain" description="DNA-directed DNA polymerase family B multifunctional" evidence="14">
    <location>
        <begin position="922"/>
        <end position="1372"/>
    </location>
</feature>
<dbReference type="Pfam" id="PF12254">
    <property type="entry name" value="DNA_pol_alpha_N"/>
    <property type="match status" value="1"/>
</dbReference>
<feature type="region of interest" description="Disordered" evidence="13">
    <location>
        <begin position="324"/>
        <end position="363"/>
    </location>
</feature>
<dbReference type="GO" id="GO:0006281">
    <property type="term" value="P:DNA repair"/>
    <property type="evidence" value="ECO:0007669"/>
    <property type="project" value="UniProtKB-ARBA"/>
</dbReference>
<reference evidence="18" key="1">
    <citation type="submission" date="2009-11" db="EMBL/GenBank/DDBJ databases">
        <authorList>
            <consortium name="The Broad Institute Genome Sequencing Platform"/>
            <person name="Ward D."/>
            <person name="Feldgarden M."/>
            <person name="Earl A."/>
            <person name="Young S.K."/>
            <person name="Zeng Q."/>
            <person name="Koehrsen M."/>
            <person name="Alvarado L."/>
            <person name="Berlin A."/>
            <person name="Bochicchio J."/>
            <person name="Borenstein D."/>
            <person name="Chapman S.B."/>
            <person name="Chen Z."/>
            <person name="Engels R."/>
            <person name="Freedman E."/>
            <person name="Gellesch M."/>
            <person name="Goldberg J."/>
            <person name="Griggs A."/>
            <person name="Gujja S."/>
            <person name="Heilman E."/>
            <person name="Heiman D."/>
            <person name="Hepburn T."/>
            <person name="Howarth C."/>
            <person name="Jen D."/>
            <person name="Larson L."/>
            <person name="Lewis B."/>
            <person name="Mehta T."/>
            <person name="Park D."/>
            <person name="Pearson M."/>
            <person name="Roberts A."/>
            <person name="Saif S."/>
            <person name="Shea T."/>
            <person name="Shenoy N."/>
            <person name="Sisk P."/>
            <person name="Stolte C."/>
            <person name="Sykes S."/>
            <person name="Thomson T."/>
            <person name="Walk T."/>
            <person name="White J."/>
            <person name="Yandava C."/>
            <person name="Izard J."/>
            <person name="Baranova O.V."/>
            <person name="Blanton J.M."/>
            <person name="Tanner A.C."/>
            <person name="Dewhirst F.E."/>
            <person name="Haas B."/>
            <person name="Nusbaum C."/>
            <person name="Birren B."/>
        </authorList>
    </citation>
    <scope>NUCLEOTIDE SEQUENCE [LARGE SCALE GENOMIC DNA]</scope>
    <source>
        <strain evidence="18">1-1 BBBD Race 1</strain>
    </source>
</reference>
<comment type="similarity">
    <text evidence="2 12">Belongs to the DNA polymerase type-B family.</text>
</comment>
<feature type="domain" description="Zinc finger DNA-directed DNA polymerase family B alpha" evidence="16">
    <location>
        <begin position="1410"/>
        <end position="1596"/>
    </location>
</feature>
<dbReference type="InterPro" id="IPR036397">
    <property type="entry name" value="RNaseH_sf"/>
</dbReference>
<dbReference type="FunFam" id="3.30.420.10:FF:000036">
    <property type="entry name" value="DNA polymerase"/>
    <property type="match status" value="1"/>
</dbReference>
<dbReference type="GO" id="GO:0003682">
    <property type="term" value="F:chromatin binding"/>
    <property type="evidence" value="ECO:0007669"/>
    <property type="project" value="TreeGrafter"/>
</dbReference>
<keyword evidence="3 12" id="KW-0808">Transferase</keyword>
<sequence>MPSKSDQSRKESLEVLRARRAGEKCDYKGSQDDIYETVSEDEYKSVVKGRLAEDDFIENDDDSGYVEQGVIDWDEEEEEVDKTVIPANIHRKSRDQQSTTQHSSSSTRPTSKLPTTSHKNARPASGARGKNVAKEPPTLNAYRKTKDAVASEGFMDSLLSGLGQGTSKPSSASHLPNLSSIQPGRLQGSEQTSEQKKRKNVPNYSRPGLSPTALRNTSPEKSNGIPSSSSSFGDEDFARTESLGDGSSAGVGGFLSSEGVDDVERHSKKPRIATLHHDLVDLKVEDLAMDLSDEENLDMRLDDLKTDPTSTSTSIPTVSCKLVPKVGKHGKNRRQPLGGAVVASDRHLPSQDSTKPMEPSKPQGLNWQKALQALPTVSNIDPSTDAHLKALIEDSEDKPPSADTPNAVVVAPTEIDLSETTEFLANIPRKSKVSKPPRITKKALAQAEADRHLPKPVKVDAFVPTDPQKTDKAVDTPTETSEGNQLKFFWLDYQELEGVIYLFGKVFDQLSSKYIACCVIVEGMERNLFVLPRPTMTDEDGIEVKPTEDDIYDEVETILENHQINEFKAKMVERQYCFEEKDIPANCDEWLKVVYSYTKPPIARLTTGKTFSKVFGTGTSAFELFLLKRKIMGPCWLDVQGAFPSTRATPASWCKLEVVVKDPKLINPLSDADPTAKEIPPLNIMSLSIRDIMNHKDNKKEIVCVTARMWQEANLEDTTPIEQQSSVVKTFVRPLASFPAGTHEACRRTMPPITPVKEEHMLLSILLGTINSYDPDIIVGYDLASVALDVILHRMRDLKTSHWSRIGRMRREKLPSLRTGGFNNHLLTGRLVCDLSSDGFKSMVTSTTWSLTELCQKYLQISREDIDPDEIVNFFDSTSAKPDRIINFIKHCEADSYFQMALINKVQYLSLTKQLTNLAGNNWNSTLHGGRAQRNEFILLHEFHRQKFICPDKLSFNDRKALAAATNMAGDQGEGKGGGKAVKKDKYKGGLVFEPKRGLWDKFILVMDFNSLYPSIIQEYNIDFTTVNRAGCDDDENDQIPDLPPAEMKQGILPRLIATLVNRRREVKKLMKAPDTPASKIAQYDIKQMALKLTANSMYGCLGFEGSRFYARPLAALTTSKGREILTNTRDLAESQNLDVIYGDTDSVMINTNALDFAAANKIGNEFKKLVNERYKLLEIDIDGVFERMLLLQKKKYAALKVDAMTQARIVEVKGLDMKRREYCKLSKDASQYILEQVLSGLSTELVVEKIHEYLTELGQNVKEGKTDLDDFIIHKKLGKDPKDYPDVKSQPHVQVALRMKLKGNTTPKAGDVIPYIFCLGEDSSSSTRSAQADKARHPDDLRRADTPWKIDYDYYLSLQVLPPIERMCDSIEGTDRCRLAECLGLDPSRFKNIATSGPDSQREFHTLDSQIPDSERFSGTSAFQVRCRHCNGKFEFKGVQGEMARMISLSGINCPNLECRKALGVPSMATQLEVQIRDFIGKFYEAWLVCDDAACRNRTRMMSVYGRKCLNTSMGCRGQMSYEYTDKMLYNQLLYFHGLFDSSKAQSKFKEGTPESDAIAKILQANQQALGTLQGIVNRYLQKNARRFVAMESLFSFMTIRGL</sequence>
<evidence type="ECO:0000259" key="16">
    <source>
        <dbReference type="Pfam" id="PF08996"/>
    </source>
</evidence>
<evidence type="ECO:0000256" key="9">
    <source>
        <dbReference type="ARBA" id="ARBA00022932"/>
    </source>
</evidence>
<dbReference type="InterPro" id="IPR023211">
    <property type="entry name" value="DNA_pol_palm_dom_sf"/>
</dbReference>
<keyword evidence="7" id="KW-0863">Zinc-finger</keyword>
<dbReference type="GO" id="GO:1902975">
    <property type="term" value="P:mitotic DNA replication initiation"/>
    <property type="evidence" value="ECO:0007669"/>
    <property type="project" value="InterPro"/>
</dbReference>
<evidence type="ECO:0000256" key="4">
    <source>
        <dbReference type="ARBA" id="ARBA00022695"/>
    </source>
</evidence>
<dbReference type="PANTHER" id="PTHR45861">
    <property type="entry name" value="DNA POLYMERASE ALPHA CATALYTIC SUBUNIT"/>
    <property type="match status" value="1"/>
</dbReference>
<dbReference type="Gene3D" id="6.10.10.100">
    <property type="match status" value="1"/>
</dbReference>
<dbReference type="InterPro" id="IPR042087">
    <property type="entry name" value="DNA_pol_B_thumb"/>
</dbReference>
<evidence type="ECO:0000256" key="10">
    <source>
        <dbReference type="ARBA" id="ARBA00023125"/>
    </source>
</evidence>
<evidence type="ECO:0000313" key="20">
    <source>
        <dbReference type="Proteomes" id="UP000005240"/>
    </source>
</evidence>
<reference evidence="19 20" key="3">
    <citation type="journal article" date="2017" name="G3 (Bethesda)">
        <title>Comparative analysis highlights variable genome content of wheat rusts and divergence of the mating loci.</title>
        <authorList>
            <person name="Cuomo C.A."/>
            <person name="Bakkeren G."/>
            <person name="Khalil H.B."/>
            <person name="Panwar V."/>
            <person name="Joly D."/>
            <person name="Linning R."/>
            <person name="Sakthikumar S."/>
            <person name="Song X."/>
            <person name="Adiconis X."/>
            <person name="Fan L."/>
            <person name="Goldberg J.M."/>
            <person name="Levin J.Z."/>
            <person name="Young S."/>
            <person name="Zeng Q."/>
            <person name="Anikster Y."/>
            <person name="Bruce M."/>
            <person name="Wang M."/>
            <person name="Yin C."/>
            <person name="McCallum B."/>
            <person name="Szabo L.J."/>
            <person name="Hulbert S."/>
            <person name="Chen X."/>
            <person name="Fellers J.P."/>
        </authorList>
    </citation>
    <scope>NUCLEOTIDE SEQUENCE</scope>
    <source>
        <strain evidence="19">isolate 1-1 / race 1 (BBBD)</strain>
        <strain evidence="20">Isolate 1-1 / race 1 (BBBD)</strain>
    </source>
</reference>
<dbReference type="FunFam" id="3.30.70.2820:FF:000001">
    <property type="entry name" value="DNA polymerase"/>
    <property type="match status" value="1"/>
</dbReference>
<evidence type="ECO:0000256" key="13">
    <source>
        <dbReference type="SAM" id="MobiDB-lite"/>
    </source>
</evidence>
<reference evidence="19" key="4">
    <citation type="submission" date="2025-05" db="UniProtKB">
        <authorList>
            <consortium name="EnsemblFungi"/>
        </authorList>
    </citation>
    <scope>IDENTIFICATION</scope>
    <source>
        <strain evidence="19">isolate 1-1 / race 1 (BBBD)</strain>
    </source>
</reference>
<dbReference type="NCBIfam" id="TIGR00592">
    <property type="entry name" value="pol2"/>
    <property type="match status" value="1"/>
</dbReference>
<evidence type="ECO:0000256" key="3">
    <source>
        <dbReference type="ARBA" id="ARBA00022679"/>
    </source>
</evidence>
<keyword evidence="6" id="KW-0479">Metal-binding</keyword>
<evidence type="ECO:0000313" key="18">
    <source>
        <dbReference type="EMBL" id="OAV92305.1"/>
    </source>
</evidence>
<name>A0A180GI05_PUCT1</name>
<keyword evidence="5 12" id="KW-0235">DNA replication</keyword>
<dbReference type="GO" id="GO:0005658">
    <property type="term" value="C:alpha DNA polymerase:primase complex"/>
    <property type="evidence" value="ECO:0007669"/>
    <property type="project" value="UniProtKB-ARBA"/>
</dbReference>
<reference evidence="18" key="2">
    <citation type="submission" date="2016-05" db="EMBL/GenBank/DDBJ databases">
        <title>Comparative analysis highlights variable genome content of wheat rusts and divergence of the mating loci.</title>
        <authorList>
            <person name="Cuomo C.A."/>
            <person name="Bakkeren G."/>
            <person name="Szabo L."/>
            <person name="Khalil H."/>
            <person name="Joly D."/>
            <person name="Goldberg J."/>
            <person name="Young S."/>
            <person name="Zeng Q."/>
            <person name="Fellers J."/>
        </authorList>
    </citation>
    <scope>NUCLEOTIDE SEQUENCE [LARGE SCALE GENOMIC DNA]</scope>
    <source>
        <strain evidence="18">1-1 BBBD Race 1</strain>
    </source>
</reference>
<evidence type="ECO:0000259" key="15">
    <source>
        <dbReference type="Pfam" id="PF03104"/>
    </source>
</evidence>
<dbReference type="GO" id="GO:0003697">
    <property type="term" value="F:single-stranded DNA binding"/>
    <property type="evidence" value="ECO:0007669"/>
    <property type="project" value="TreeGrafter"/>
</dbReference>
<feature type="region of interest" description="Disordered" evidence="13">
    <location>
        <begin position="72"/>
        <end position="145"/>
    </location>
</feature>
<comment type="subcellular location">
    <subcellularLocation>
        <location evidence="1">Nucleus</location>
    </subcellularLocation>
</comment>
<dbReference type="Proteomes" id="UP000005240">
    <property type="component" value="Unassembled WGS sequence"/>
</dbReference>
<feature type="domain" description="DNA polymerase alpha catalytic subunit N-terminal" evidence="17">
    <location>
        <begin position="13"/>
        <end position="74"/>
    </location>
</feature>
<dbReference type="InterPro" id="IPR006134">
    <property type="entry name" value="DNA-dir_DNA_pol_B_multi_dom"/>
</dbReference>
<dbReference type="Gene3D" id="2.40.50.730">
    <property type="match status" value="1"/>
</dbReference>
<dbReference type="Gene3D" id="1.10.287.690">
    <property type="entry name" value="Helix hairpin bin"/>
    <property type="match status" value="1"/>
</dbReference>
<evidence type="ECO:0000256" key="2">
    <source>
        <dbReference type="ARBA" id="ARBA00005755"/>
    </source>
</evidence>
<dbReference type="SUPFAM" id="SSF56672">
    <property type="entry name" value="DNA/RNA polymerases"/>
    <property type="match status" value="1"/>
</dbReference>
<evidence type="ECO:0000313" key="19">
    <source>
        <dbReference type="EnsemblFungi" id="PTTG_03928-t43_1-p1"/>
    </source>
</evidence>
<protein>
    <recommendedName>
        <fullName evidence="12">DNA polymerase</fullName>
        <ecNumber evidence="12">2.7.7.7</ecNumber>
    </recommendedName>
</protein>
<dbReference type="EnsemblFungi" id="PTTG_03928-t43_1">
    <property type="protein sequence ID" value="PTTG_03928-t43_1-p1"/>
    <property type="gene ID" value="PTTG_03928"/>
</dbReference>
<dbReference type="PROSITE" id="PS00116">
    <property type="entry name" value="DNA_POLYMERASE_B"/>
    <property type="match status" value="1"/>
</dbReference>
<dbReference type="InterPro" id="IPR006172">
    <property type="entry name" value="DNA-dir_DNA_pol_B"/>
</dbReference>
<feature type="domain" description="DNA-directed DNA polymerase family B exonuclease" evidence="15">
    <location>
        <begin position="613"/>
        <end position="853"/>
    </location>
</feature>
<accession>A0A180GI05</accession>
<dbReference type="GO" id="GO:0006273">
    <property type="term" value="P:lagging strand elongation"/>
    <property type="evidence" value="ECO:0007669"/>
    <property type="project" value="TreeGrafter"/>
</dbReference>
<dbReference type="InterPro" id="IPR006133">
    <property type="entry name" value="DNA-dir_DNA_pol_B_exonuc"/>
</dbReference>
<dbReference type="GO" id="GO:0000166">
    <property type="term" value="F:nucleotide binding"/>
    <property type="evidence" value="ECO:0007669"/>
    <property type="project" value="InterPro"/>
</dbReference>
<evidence type="ECO:0000259" key="14">
    <source>
        <dbReference type="Pfam" id="PF00136"/>
    </source>
</evidence>
<dbReference type="Pfam" id="PF03104">
    <property type="entry name" value="DNA_pol_B_exo1"/>
    <property type="match status" value="1"/>
</dbReference>
<dbReference type="GO" id="GO:0003688">
    <property type="term" value="F:DNA replication origin binding"/>
    <property type="evidence" value="ECO:0007669"/>
    <property type="project" value="TreeGrafter"/>
</dbReference>
<dbReference type="InterPro" id="IPR045846">
    <property type="entry name" value="POLBc_alpha"/>
</dbReference>
<dbReference type="FunFam" id="1.10.132.60:FF:000004">
    <property type="entry name" value="DNA polymerase"/>
    <property type="match status" value="1"/>
</dbReference>
<dbReference type="GO" id="GO:0003887">
    <property type="term" value="F:DNA-directed DNA polymerase activity"/>
    <property type="evidence" value="ECO:0007669"/>
    <property type="project" value="UniProtKB-KW"/>
</dbReference>
<dbReference type="CDD" id="cd05776">
    <property type="entry name" value="DNA_polB_alpha_exo"/>
    <property type="match status" value="1"/>
</dbReference>
<dbReference type="OrthoDB" id="6755010at2759"/>
<dbReference type="STRING" id="630390.A0A180GI05"/>
<keyword evidence="9 12" id="KW-0239">DNA-directed DNA polymerase</keyword>
<dbReference type="CDD" id="cd05532">
    <property type="entry name" value="POLBc_alpha"/>
    <property type="match status" value="1"/>
</dbReference>
<dbReference type="InterPro" id="IPR038256">
    <property type="entry name" value="Pol_alpha_znc_sf"/>
</dbReference>
<evidence type="ECO:0000256" key="6">
    <source>
        <dbReference type="ARBA" id="ARBA00022723"/>
    </source>
</evidence>
<dbReference type="Gene3D" id="1.10.132.60">
    <property type="entry name" value="DNA polymerase family B, C-terminal domain"/>
    <property type="match status" value="1"/>
</dbReference>
<gene>
    <name evidence="18" type="ORF">PTTG_03928</name>
</gene>
<dbReference type="InterPro" id="IPR015088">
    <property type="entry name" value="Znf_DNA-dir_DNA_pol_B_alpha"/>
</dbReference>
<feature type="compositionally biased region" description="Low complexity" evidence="13">
    <location>
        <begin position="96"/>
        <end position="117"/>
    </location>
</feature>
<dbReference type="Pfam" id="PF08996">
    <property type="entry name" value="zf-DNA_Pol"/>
    <property type="match status" value="1"/>
</dbReference>
<comment type="catalytic activity">
    <reaction evidence="12">
        <text>DNA(n) + a 2'-deoxyribonucleoside 5'-triphosphate = DNA(n+1) + diphosphate</text>
        <dbReference type="Rhea" id="RHEA:22508"/>
        <dbReference type="Rhea" id="RHEA-COMP:17339"/>
        <dbReference type="Rhea" id="RHEA-COMP:17340"/>
        <dbReference type="ChEBI" id="CHEBI:33019"/>
        <dbReference type="ChEBI" id="CHEBI:61560"/>
        <dbReference type="ChEBI" id="CHEBI:173112"/>
        <dbReference type="EC" id="2.7.7.7"/>
    </reaction>
</comment>
<dbReference type="GO" id="GO:0006272">
    <property type="term" value="P:leading strand elongation"/>
    <property type="evidence" value="ECO:0007669"/>
    <property type="project" value="TreeGrafter"/>
</dbReference>
<dbReference type="InterPro" id="IPR024647">
    <property type="entry name" value="DNA_pol_a_cat_su_N"/>
</dbReference>
<dbReference type="PRINTS" id="PR00106">
    <property type="entry name" value="DNAPOLB"/>
</dbReference>
<dbReference type="Pfam" id="PF00136">
    <property type="entry name" value="DNA_pol_B"/>
    <property type="match status" value="1"/>
</dbReference>
<keyword evidence="4 12" id="KW-0548">Nucleotidyltransferase</keyword>
<evidence type="ECO:0000256" key="8">
    <source>
        <dbReference type="ARBA" id="ARBA00022833"/>
    </source>
</evidence>
<dbReference type="Gene3D" id="3.30.70.2820">
    <property type="match status" value="1"/>
</dbReference>
<evidence type="ECO:0000256" key="5">
    <source>
        <dbReference type="ARBA" id="ARBA00022705"/>
    </source>
</evidence>
<dbReference type="FunFam" id="1.10.287.690:FF:000003">
    <property type="entry name" value="DNA polymerase"/>
    <property type="match status" value="1"/>
</dbReference>
<dbReference type="InterPro" id="IPR043502">
    <property type="entry name" value="DNA/RNA_pol_sf"/>
</dbReference>
<dbReference type="EC" id="2.7.7.7" evidence="12"/>